<proteinExistence type="predicted"/>
<organism evidence="1 2">
    <name type="scientific">Flavobacterium fluviale</name>
    <dbReference type="NCBI Taxonomy" id="2249356"/>
    <lineage>
        <taxon>Bacteria</taxon>
        <taxon>Pseudomonadati</taxon>
        <taxon>Bacteroidota</taxon>
        <taxon>Flavobacteriia</taxon>
        <taxon>Flavobacteriales</taxon>
        <taxon>Flavobacteriaceae</taxon>
        <taxon>Flavobacterium</taxon>
    </lineage>
</organism>
<dbReference type="AlphaFoldDB" id="A0A344LWF3"/>
<dbReference type="OrthoDB" id="846806at2"/>
<dbReference type="Pfam" id="PF16153">
    <property type="entry name" value="DUF4861"/>
    <property type="match status" value="1"/>
</dbReference>
<name>A0A344LWF3_9FLAO</name>
<dbReference type="PROSITE" id="PS51257">
    <property type="entry name" value="PROKAR_LIPOPROTEIN"/>
    <property type="match status" value="1"/>
</dbReference>
<sequence length="429" mass="48145">MKKAVLFYLPITLITALFTSCKVSQNVSEKDIVLKNSSSAALSQKAISIQRGELGKMDAKGVFPILLFKTDTIPAQTNDLNGDGKWDELFFTADFLPNEEKNIHLKWSDTDPKFTVKTSARFGKREGKNLPVHPDTQEVLMANQVHKKLGYQKYQTDGPTWENDKVGFRHYLDGRNSKDVFGKKLPGITPENVGINSKGAVEDNYHVMYDWGRDIFPVGNSAGLGGYALLIDNKINRLGILGNDTINNVEKTTFKIVSEGPVNSVLSYQYENWKASDNLYQVQETTSIWPGMYGFKNTVSINGIKGKETFLAAISNLNNKNPLQVIESGDWICLIQHDYLTYERQWILGTAILVPKNIYEGYIEAPKTGQLTDSYLAKLKVENNKEISYYAIAAWELSADKGFNDSAFFTNYVTNLAKQLSAKIKVEIK</sequence>
<dbReference type="Proteomes" id="UP000251561">
    <property type="component" value="Chromosome"/>
</dbReference>
<dbReference type="RefSeq" id="WP_113679169.1">
    <property type="nucleotide sequence ID" value="NZ_CP030261.1"/>
</dbReference>
<evidence type="ECO:0000313" key="2">
    <source>
        <dbReference type="Proteomes" id="UP000251561"/>
    </source>
</evidence>
<protein>
    <submittedName>
        <fullName evidence="1">DUF4861 domain-containing protein</fullName>
    </submittedName>
</protein>
<evidence type="ECO:0000313" key="1">
    <source>
        <dbReference type="EMBL" id="AXB58245.1"/>
    </source>
</evidence>
<keyword evidence="2" id="KW-1185">Reference proteome</keyword>
<gene>
    <name evidence="1" type="ORF">HYN86_17260</name>
</gene>
<dbReference type="InterPro" id="IPR032342">
    <property type="entry name" value="DUF4861"/>
</dbReference>
<accession>A0A344LWF3</accession>
<reference evidence="1 2" key="1">
    <citation type="submission" date="2018-06" db="EMBL/GenBank/DDBJ databases">
        <title>Genome sequencing of Flavobacterium.</title>
        <authorList>
            <person name="Baek M.-G."/>
            <person name="Yi H."/>
        </authorList>
    </citation>
    <scope>NUCLEOTIDE SEQUENCE [LARGE SCALE GENOMIC DNA]</scope>
    <source>
        <strain evidence="1 2">HYN0086</strain>
    </source>
</reference>
<dbReference type="EMBL" id="CP030261">
    <property type="protein sequence ID" value="AXB58245.1"/>
    <property type="molecule type" value="Genomic_DNA"/>
</dbReference>
<dbReference type="KEGG" id="ffl:HYN86_17260"/>